<keyword evidence="2" id="KW-0378">Hydrolase</keyword>
<dbReference type="GO" id="GO:0008061">
    <property type="term" value="F:chitin binding"/>
    <property type="evidence" value="ECO:0007669"/>
    <property type="project" value="UniProtKB-KW"/>
</dbReference>
<sequence>MVRFMSLFSLTMARVAFISLAISALLCFVNAAFDITSKNNVAVYYGQGPNQKRLTTYCADPTIDVIILSFVHLFPEQANGNPGINFGNQCSAESYKGPGFKGVKDPSKDMLLKCPQLQQDLYTCRQTSDKKILLSLGGATKEYNVNGATNGTSFANQLWGMFGPRQDSWTSLNKPRPFDYINTTLDSSIINEFAVDGYDLDIEHPSLDKSAGYIAMVKRLRTLFATDTRKPYYLTASPQCMVPDANLVDTLEATKFDMLFVQFYNTPACSARGWISKNSAYVPGGQYNEANFTFKTWAAWLKTTKFSQDARIFITLPGANAAASAGAYITVAQTKQLASAYYCEAKFAGIGVWDATYSEQSIASGKYFFQNAKTTLQAAAIDTRLSCNKKKRELSESEE</sequence>
<gene>
    <name evidence="5" type="ORF">RRF57_005713</name>
</gene>
<dbReference type="Pfam" id="PF00704">
    <property type="entry name" value="Glyco_hydro_18"/>
    <property type="match status" value="1"/>
</dbReference>
<dbReference type="AlphaFoldDB" id="A0AAN7UIB7"/>
<evidence type="ECO:0000313" key="6">
    <source>
        <dbReference type="Proteomes" id="UP001305414"/>
    </source>
</evidence>
<comment type="caution">
    <text evidence="5">The sequence shown here is derived from an EMBL/GenBank/DDBJ whole genome shotgun (WGS) entry which is preliminary data.</text>
</comment>
<evidence type="ECO:0000256" key="3">
    <source>
        <dbReference type="ARBA" id="ARBA00023295"/>
    </source>
</evidence>
<dbReference type="InterPro" id="IPR050542">
    <property type="entry name" value="Glycosyl_Hydrlase18_Chitinase"/>
</dbReference>
<dbReference type="GO" id="GO:0005975">
    <property type="term" value="P:carbohydrate metabolic process"/>
    <property type="evidence" value="ECO:0007669"/>
    <property type="project" value="InterPro"/>
</dbReference>
<name>A0AAN7UIB7_9PEZI</name>
<dbReference type="PROSITE" id="PS51910">
    <property type="entry name" value="GH18_2"/>
    <property type="match status" value="1"/>
</dbReference>
<keyword evidence="1" id="KW-0147">Chitin-binding</keyword>
<dbReference type="GO" id="GO:0004568">
    <property type="term" value="F:chitinase activity"/>
    <property type="evidence" value="ECO:0007669"/>
    <property type="project" value="TreeGrafter"/>
</dbReference>
<dbReference type="EMBL" id="JAWHQM010000013">
    <property type="protein sequence ID" value="KAK5629998.1"/>
    <property type="molecule type" value="Genomic_DNA"/>
</dbReference>
<dbReference type="Gene3D" id="3.20.20.80">
    <property type="entry name" value="Glycosidases"/>
    <property type="match status" value="1"/>
</dbReference>
<dbReference type="SUPFAM" id="SSF51445">
    <property type="entry name" value="(Trans)glycosidases"/>
    <property type="match status" value="1"/>
</dbReference>
<dbReference type="GO" id="GO:0005576">
    <property type="term" value="C:extracellular region"/>
    <property type="evidence" value="ECO:0007669"/>
    <property type="project" value="TreeGrafter"/>
</dbReference>
<evidence type="ECO:0000313" key="5">
    <source>
        <dbReference type="EMBL" id="KAK5629998.1"/>
    </source>
</evidence>
<proteinExistence type="predicted"/>
<protein>
    <recommendedName>
        <fullName evidence="4">GH18 domain-containing protein</fullName>
    </recommendedName>
</protein>
<keyword evidence="3" id="KW-0326">Glycosidase</keyword>
<keyword evidence="6" id="KW-1185">Reference proteome</keyword>
<evidence type="ECO:0000256" key="1">
    <source>
        <dbReference type="ARBA" id="ARBA00022669"/>
    </source>
</evidence>
<evidence type="ECO:0000256" key="2">
    <source>
        <dbReference type="ARBA" id="ARBA00022801"/>
    </source>
</evidence>
<feature type="domain" description="GH18" evidence="4">
    <location>
        <begin position="39"/>
        <end position="380"/>
    </location>
</feature>
<dbReference type="PANTHER" id="PTHR45708:SF49">
    <property type="entry name" value="ENDOCHITINASE"/>
    <property type="match status" value="1"/>
</dbReference>
<evidence type="ECO:0000259" key="4">
    <source>
        <dbReference type="PROSITE" id="PS51910"/>
    </source>
</evidence>
<dbReference type="PANTHER" id="PTHR45708">
    <property type="entry name" value="ENDOCHITINASE"/>
    <property type="match status" value="1"/>
</dbReference>
<dbReference type="Proteomes" id="UP001305414">
    <property type="component" value="Unassembled WGS sequence"/>
</dbReference>
<organism evidence="5 6">
    <name type="scientific">Xylaria bambusicola</name>
    <dbReference type="NCBI Taxonomy" id="326684"/>
    <lineage>
        <taxon>Eukaryota</taxon>
        <taxon>Fungi</taxon>
        <taxon>Dikarya</taxon>
        <taxon>Ascomycota</taxon>
        <taxon>Pezizomycotina</taxon>
        <taxon>Sordariomycetes</taxon>
        <taxon>Xylariomycetidae</taxon>
        <taxon>Xylariales</taxon>
        <taxon>Xylariaceae</taxon>
        <taxon>Xylaria</taxon>
    </lineage>
</organism>
<accession>A0AAN7UIB7</accession>
<dbReference type="InterPro" id="IPR017853">
    <property type="entry name" value="GH"/>
</dbReference>
<dbReference type="InterPro" id="IPR001223">
    <property type="entry name" value="Glyco_hydro18_cat"/>
</dbReference>
<reference evidence="5 6" key="1">
    <citation type="submission" date="2023-10" db="EMBL/GenBank/DDBJ databases">
        <title>Draft genome sequence of Xylaria bambusicola isolate GMP-LS, the root and basal stem rot pathogen of sugarcane in Indonesia.</title>
        <authorList>
            <person name="Selvaraj P."/>
            <person name="Muralishankar V."/>
            <person name="Muruganantham S."/>
            <person name="Sp S."/>
            <person name="Haryani S."/>
            <person name="Lau K.J.X."/>
            <person name="Naqvi N.I."/>
        </authorList>
    </citation>
    <scope>NUCLEOTIDE SEQUENCE [LARGE SCALE GENOMIC DNA]</scope>
    <source>
        <strain evidence="5">GMP-LS</strain>
    </source>
</reference>